<accession>A0A383TZ98</accession>
<feature type="binding site" evidence="7">
    <location>
        <position position="16"/>
    </location>
    <ligand>
        <name>Mg(2+)</name>
        <dbReference type="ChEBI" id="CHEBI:18420"/>
    </ligand>
</feature>
<dbReference type="PANTHER" id="PTHR21485:SF3">
    <property type="entry name" value="N-ACYLNEURAMINATE CYTIDYLYLTRANSFERASE"/>
    <property type="match status" value="1"/>
</dbReference>
<gene>
    <name evidence="8" type="primary">kdsC</name>
    <name evidence="8" type="ORF">SAMEA104719789_01040</name>
</gene>
<evidence type="ECO:0000256" key="6">
    <source>
        <dbReference type="ARBA" id="ARBA00022842"/>
    </source>
</evidence>
<feature type="binding site" evidence="7">
    <location>
        <position position="109"/>
    </location>
    <ligand>
        <name>Mg(2+)</name>
        <dbReference type="ChEBI" id="CHEBI:18420"/>
    </ligand>
</feature>
<comment type="similarity">
    <text evidence="2">Belongs to the KdsC family.</text>
</comment>
<dbReference type="Gene3D" id="3.40.50.1000">
    <property type="entry name" value="HAD superfamily/HAD-like"/>
    <property type="match status" value="1"/>
</dbReference>
<proteinExistence type="inferred from homology"/>
<organism evidence="8 9">
    <name type="scientific">Candidatus Ornithobacterium hominis</name>
    <dbReference type="NCBI Taxonomy" id="2497989"/>
    <lineage>
        <taxon>Bacteria</taxon>
        <taxon>Pseudomonadati</taxon>
        <taxon>Bacteroidota</taxon>
        <taxon>Flavobacteriia</taxon>
        <taxon>Flavobacteriales</taxon>
        <taxon>Weeksellaceae</taxon>
        <taxon>Ornithobacterium</taxon>
    </lineage>
</organism>
<dbReference type="OrthoDB" id="9805604at2"/>
<keyword evidence="6 7" id="KW-0460">Magnesium</keyword>
<dbReference type="GO" id="GO:0046872">
    <property type="term" value="F:metal ion binding"/>
    <property type="evidence" value="ECO:0007669"/>
    <property type="project" value="UniProtKB-KW"/>
</dbReference>
<dbReference type="PIRSF" id="PIRSF006118">
    <property type="entry name" value="KDO8-P_Ptase"/>
    <property type="match status" value="1"/>
</dbReference>
<name>A0A383TZ98_9FLAO</name>
<protein>
    <submittedName>
        <fullName evidence="8">3-deoxy-D-manno-octulosonate 8-phosphate phosphatase KdsC</fullName>
        <ecNumber evidence="8">3.1.3.45</ecNumber>
    </submittedName>
</protein>
<dbReference type="GO" id="GO:0008781">
    <property type="term" value="F:N-acylneuraminate cytidylyltransferase activity"/>
    <property type="evidence" value="ECO:0007669"/>
    <property type="project" value="TreeGrafter"/>
</dbReference>
<evidence type="ECO:0000313" key="8">
    <source>
        <dbReference type="EMBL" id="SZD72925.1"/>
    </source>
</evidence>
<sequence length="165" mass="18627">MSYKEKLKEIKALVFDVDGVFTNGKVYLESDGSLGRKMDVKDGFAVQYAVRKNIPMGIISGGKNEKVRTRFKDLGITDVYLDSQDKLDDFKDFYFKYDLKPTEILYMGDDILDLEVMRNCGLAACPADAVPEVKRAAHYISPKNGGDGCVRDVIEQLLKIKNLWV</sequence>
<dbReference type="CDD" id="cd01630">
    <property type="entry name" value="HAD_KDO-like"/>
    <property type="match status" value="1"/>
</dbReference>
<feature type="binding site" evidence="7">
    <location>
        <position position="18"/>
    </location>
    <ligand>
        <name>substrate</name>
    </ligand>
</feature>
<dbReference type="Proteomes" id="UP000262142">
    <property type="component" value="Unassembled WGS sequence"/>
</dbReference>
<dbReference type="GO" id="GO:0019143">
    <property type="term" value="F:3-deoxy-manno-octulosonate-8-phosphatase activity"/>
    <property type="evidence" value="ECO:0007669"/>
    <property type="project" value="UniProtKB-EC"/>
</dbReference>
<dbReference type="EC" id="3.1.3.45" evidence="8"/>
<dbReference type="EMBL" id="UNSC01000004">
    <property type="protein sequence ID" value="SZD72925.1"/>
    <property type="molecule type" value="Genomic_DNA"/>
</dbReference>
<reference evidence="8 9" key="1">
    <citation type="submission" date="2018-09" db="EMBL/GenBank/DDBJ databases">
        <authorList>
            <consortium name="Pathogen Informatics"/>
        </authorList>
    </citation>
    <scope>NUCLEOTIDE SEQUENCE [LARGE SCALE GENOMIC DNA]</scope>
    <source>
        <strain evidence="8 9">OH-22767</strain>
    </source>
</reference>
<dbReference type="InterPro" id="IPR023214">
    <property type="entry name" value="HAD_sf"/>
</dbReference>
<dbReference type="InterPro" id="IPR050793">
    <property type="entry name" value="CMP-NeuNAc_synthase"/>
</dbReference>
<dbReference type="FunFam" id="3.40.50.1000:FF:000029">
    <property type="entry name" value="3-deoxy-D-manno-octulosonate 8-phosphate phosphatase KdsC"/>
    <property type="match status" value="1"/>
</dbReference>
<dbReference type="PANTHER" id="PTHR21485">
    <property type="entry name" value="HAD SUPERFAMILY MEMBERS CMAS AND KDSC"/>
    <property type="match status" value="1"/>
</dbReference>
<evidence type="ECO:0000313" key="9">
    <source>
        <dbReference type="Proteomes" id="UP000262142"/>
    </source>
</evidence>
<dbReference type="RefSeq" id="WP_119059367.1">
    <property type="nucleotide sequence ID" value="NZ_UNSC01000004.1"/>
</dbReference>
<dbReference type="SUPFAM" id="SSF56784">
    <property type="entry name" value="HAD-like"/>
    <property type="match status" value="1"/>
</dbReference>
<evidence type="ECO:0000256" key="2">
    <source>
        <dbReference type="ARBA" id="ARBA00005893"/>
    </source>
</evidence>
<dbReference type="InterPro" id="IPR036412">
    <property type="entry name" value="HAD-like_sf"/>
</dbReference>
<dbReference type="NCBIfam" id="TIGR01670">
    <property type="entry name" value="KdsC-phosphatas"/>
    <property type="match status" value="1"/>
</dbReference>
<evidence type="ECO:0000256" key="3">
    <source>
        <dbReference type="ARBA" id="ARBA00011881"/>
    </source>
</evidence>
<comment type="subunit">
    <text evidence="3">Homotetramer.</text>
</comment>
<evidence type="ECO:0000256" key="1">
    <source>
        <dbReference type="ARBA" id="ARBA00001946"/>
    </source>
</evidence>
<comment type="cofactor">
    <cofactor evidence="1 7">
        <name>Mg(2+)</name>
        <dbReference type="ChEBI" id="CHEBI:18420"/>
    </cofactor>
</comment>
<dbReference type="SFLD" id="SFLDG01138">
    <property type="entry name" value="C1.6.2:_Deoxy-d-mannose-octulo"/>
    <property type="match status" value="1"/>
</dbReference>
<dbReference type="SFLD" id="SFLDS00003">
    <property type="entry name" value="Haloacid_Dehalogenase"/>
    <property type="match status" value="1"/>
</dbReference>
<dbReference type="InterPro" id="IPR010023">
    <property type="entry name" value="KdsC_fam"/>
</dbReference>
<dbReference type="SFLD" id="SFLDG01136">
    <property type="entry name" value="C1.6:_Phosphoserine_Phosphatas"/>
    <property type="match status" value="1"/>
</dbReference>
<dbReference type="Pfam" id="PF08282">
    <property type="entry name" value="Hydrolase_3"/>
    <property type="match status" value="1"/>
</dbReference>
<evidence type="ECO:0000256" key="5">
    <source>
        <dbReference type="ARBA" id="ARBA00022801"/>
    </source>
</evidence>
<evidence type="ECO:0000256" key="7">
    <source>
        <dbReference type="PIRSR" id="PIRSR006118-2"/>
    </source>
</evidence>
<keyword evidence="9" id="KW-1185">Reference proteome</keyword>
<keyword evidence="4 7" id="KW-0479">Metal-binding</keyword>
<keyword evidence="5 8" id="KW-0378">Hydrolase</keyword>
<dbReference type="AlphaFoldDB" id="A0A383TZ98"/>
<evidence type="ECO:0000256" key="4">
    <source>
        <dbReference type="ARBA" id="ARBA00022723"/>
    </source>
</evidence>